<evidence type="ECO:0000313" key="2">
    <source>
        <dbReference type="Proteomes" id="UP001652621"/>
    </source>
</evidence>
<evidence type="ECO:0000313" key="3">
    <source>
        <dbReference type="RefSeq" id="XP_058980808.1"/>
    </source>
</evidence>
<gene>
    <name evidence="3" type="primary">LOC131803464</name>
</gene>
<proteinExistence type="predicted"/>
<keyword evidence="2" id="KW-1185">Reference proteome</keyword>
<accession>A0ABM3V4U6</accession>
<dbReference type="RefSeq" id="XP_058980808.1">
    <property type="nucleotide sequence ID" value="XM_059124825.1"/>
</dbReference>
<feature type="region of interest" description="Disordered" evidence="1">
    <location>
        <begin position="1"/>
        <end position="25"/>
    </location>
</feature>
<evidence type="ECO:0000256" key="1">
    <source>
        <dbReference type="SAM" id="MobiDB-lite"/>
    </source>
</evidence>
<protein>
    <submittedName>
        <fullName evidence="3">Uncharacterized protein LOC131803464</fullName>
    </submittedName>
</protein>
<sequence>MKKEFQNQKFQEEDRENATASGGIELEKPGILTATMLQQFRAFQKVVLQQQQEQMMSIMEDIEQMFLMQRSSKIKKTRNKRKDSLLRSKYCEIVPAGKSSFRGTERRTRIRPEQ</sequence>
<dbReference type="GeneID" id="131803464"/>
<dbReference type="Proteomes" id="UP001652621">
    <property type="component" value="Unplaced"/>
</dbReference>
<feature type="compositionally biased region" description="Basic and acidic residues" evidence="1">
    <location>
        <begin position="1"/>
        <end position="12"/>
    </location>
</feature>
<organism evidence="2 3">
    <name type="scientific">Musca domestica</name>
    <name type="common">House fly</name>
    <dbReference type="NCBI Taxonomy" id="7370"/>
    <lineage>
        <taxon>Eukaryota</taxon>
        <taxon>Metazoa</taxon>
        <taxon>Ecdysozoa</taxon>
        <taxon>Arthropoda</taxon>
        <taxon>Hexapoda</taxon>
        <taxon>Insecta</taxon>
        <taxon>Pterygota</taxon>
        <taxon>Neoptera</taxon>
        <taxon>Endopterygota</taxon>
        <taxon>Diptera</taxon>
        <taxon>Brachycera</taxon>
        <taxon>Muscomorpha</taxon>
        <taxon>Muscoidea</taxon>
        <taxon>Muscidae</taxon>
        <taxon>Musca</taxon>
    </lineage>
</organism>
<name>A0ABM3V4U6_MUSDO</name>
<reference evidence="3" key="1">
    <citation type="submission" date="2025-08" db="UniProtKB">
        <authorList>
            <consortium name="RefSeq"/>
        </authorList>
    </citation>
    <scope>IDENTIFICATION</scope>
    <source>
        <strain evidence="3">Aabys</strain>
        <tissue evidence="3">Whole body</tissue>
    </source>
</reference>